<feature type="domain" description="Iminophenyl-pyruvate dimer synthase" evidence="1">
    <location>
        <begin position="15"/>
        <end position="82"/>
    </location>
</feature>
<protein>
    <recommendedName>
        <fullName evidence="1">Iminophenyl-pyruvate dimer synthase domain-containing protein</fullName>
    </recommendedName>
</protein>
<dbReference type="EMBL" id="CACRXK020013231">
    <property type="protein sequence ID" value="CAB4024773.1"/>
    <property type="molecule type" value="Genomic_DNA"/>
</dbReference>
<dbReference type="Proteomes" id="UP001152795">
    <property type="component" value="Unassembled WGS sequence"/>
</dbReference>
<gene>
    <name evidence="2" type="ORF">PACLA_8A022214</name>
</gene>
<dbReference type="OrthoDB" id="5966378at2759"/>
<accession>A0A7D9L307</accession>
<dbReference type="InterPro" id="IPR026820">
    <property type="entry name" value="VioB/RebD_dom"/>
</dbReference>
<evidence type="ECO:0000313" key="3">
    <source>
        <dbReference type="Proteomes" id="UP001152795"/>
    </source>
</evidence>
<dbReference type="InterPro" id="IPR012347">
    <property type="entry name" value="Ferritin-like"/>
</dbReference>
<dbReference type="PANTHER" id="PTHR34400:SF4">
    <property type="entry name" value="MEMBRANE PROTEIN"/>
    <property type="match status" value="1"/>
</dbReference>
<proteinExistence type="predicted"/>
<dbReference type="Gene3D" id="1.20.1260.10">
    <property type="match status" value="1"/>
</dbReference>
<dbReference type="AlphaFoldDB" id="A0A7D9L307"/>
<organism evidence="2 3">
    <name type="scientific">Paramuricea clavata</name>
    <name type="common">Red gorgonian</name>
    <name type="synonym">Violescent sea-whip</name>
    <dbReference type="NCBI Taxonomy" id="317549"/>
    <lineage>
        <taxon>Eukaryota</taxon>
        <taxon>Metazoa</taxon>
        <taxon>Cnidaria</taxon>
        <taxon>Anthozoa</taxon>
        <taxon>Octocorallia</taxon>
        <taxon>Malacalcyonacea</taxon>
        <taxon>Plexauridae</taxon>
        <taxon>Paramuricea</taxon>
    </lineage>
</organism>
<reference evidence="2" key="1">
    <citation type="submission" date="2020-04" db="EMBL/GenBank/DDBJ databases">
        <authorList>
            <person name="Alioto T."/>
            <person name="Alioto T."/>
            <person name="Gomez Garrido J."/>
        </authorList>
    </citation>
    <scope>NUCLEOTIDE SEQUENCE</scope>
    <source>
        <strain evidence="2">A484AB</strain>
    </source>
</reference>
<name>A0A7D9L307_PARCT</name>
<sequence length="201" mass="22773">MSVVYFLGQLIFCGKKDIFTGKTKQLKWSDPELLREAKDYDSALKAMKAIIDQGEGASAYNLLQQNVDSSELAHYFKFSSIFFTNEKVYNNKEQESHENYVYAGDKISFFETGVWPVVNNPQMSKYKPDSQAYKNAQAFNDVYRKLLETLQSVFDGNVDRFDDAFGLMKSLIVYGTRVVQTPIDDGGDPNIGPNAGPTYFN</sequence>
<evidence type="ECO:0000259" key="1">
    <source>
        <dbReference type="Pfam" id="PF12902"/>
    </source>
</evidence>
<dbReference type="Pfam" id="PF12902">
    <property type="entry name" value="Ferritin-like"/>
    <property type="match status" value="1"/>
</dbReference>
<keyword evidence="3" id="KW-1185">Reference proteome</keyword>
<comment type="caution">
    <text evidence="2">The sequence shown here is derived from an EMBL/GenBank/DDBJ whole genome shotgun (WGS) entry which is preliminary data.</text>
</comment>
<evidence type="ECO:0000313" key="2">
    <source>
        <dbReference type="EMBL" id="CAB4024773.1"/>
    </source>
</evidence>
<dbReference type="PANTHER" id="PTHR34400">
    <property type="match status" value="1"/>
</dbReference>